<evidence type="ECO:0000313" key="6">
    <source>
        <dbReference type="EMBL" id="NGO44581.1"/>
    </source>
</evidence>
<dbReference type="Pfam" id="PF03466">
    <property type="entry name" value="LysR_substrate"/>
    <property type="match status" value="1"/>
</dbReference>
<dbReference type="SUPFAM" id="SSF53850">
    <property type="entry name" value="Periplasmic binding protein-like II"/>
    <property type="match status" value="1"/>
</dbReference>
<evidence type="ECO:0000256" key="1">
    <source>
        <dbReference type="ARBA" id="ARBA00009437"/>
    </source>
</evidence>
<dbReference type="PANTHER" id="PTHR30346:SF0">
    <property type="entry name" value="HCA OPERON TRANSCRIPTIONAL ACTIVATOR HCAR"/>
    <property type="match status" value="1"/>
</dbReference>
<reference evidence="6 7" key="1">
    <citation type="submission" date="2020-02" db="EMBL/GenBank/DDBJ databases">
        <title>Whole-genome analyses of novel actinobacteria.</title>
        <authorList>
            <person name="Sahin N."/>
            <person name="Tokatli A."/>
        </authorList>
    </citation>
    <scope>NUCLEOTIDE SEQUENCE [LARGE SCALE GENOMIC DNA]</scope>
    <source>
        <strain evidence="6 7">YC419</strain>
    </source>
</reference>
<dbReference type="EMBL" id="JAAKZX010000065">
    <property type="protein sequence ID" value="NGO44581.1"/>
    <property type="molecule type" value="Genomic_DNA"/>
</dbReference>
<dbReference type="PANTHER" id="PTHR30346">
    <property type="entry name" value="TRANSCRIPTIONAL DUAL REGULATOR HCAR-RELATED"/>
    <property type="match status" value="1"/>
</dbReference>
<evidence type="ECO:0000259" key="5">
    <source>
        <dbReference type="PROSITE" id="PS50931"/>
    </source>
</evidence>
<dbReference type="Proteomes" id="UP001518140">
    <property type="component" value="Unassembled WGS sequence"/>
</dbReference>
<dbReference type="InterPro" id="IPR000847">
    <property type="entry name" value="LysR_HTH_N"/>
</dbReference>
<evidence type="ECO:0000256" key="3">
    <source>
        <dbReference type="ARBA" id="ARBA00023125"/>
    </source>
</evidence>
<dbReference type="Pfam" id="PF00126">
    <property type="entry name" value="HTH_1"/>
    <property type="match status" value="1"/>
</dbReference>
<accession>A0ABX0DZQ7</accession>
<keyword evidence="4" id="KW-0804">Transcription</keyword>
<keyword evidence="3" id="KW-0238">DNA-binding</keyword>
<evidence type="ECO:0000256" key="4">
    <source>
        <dbReference type="ARBA" id="ARBA00023163"/>
    </source>
</evidence>
<dbReference type="Gene3D" id="3.40.190.290">
    <property type="match status" value="1"/>
</dbReference>
<evidence type="ECO:0000256" key="2">
    <source>
        <dbReference type="ARBA" id="ARBA00023015"/>
    </source>
</evidence>
<protein>
    <submittedName>
        <fullName evidence="6">LysR family transcriptional regulator</fullName>
    </submittedName>
</protein>
<comment type="caution">
    <text evidence="6">The sequence shown here is derived from an EMBL/GenBank/DDBJ whole genome shotgun (WGS) entry which is preliminary data.</text>
</comment>
<dbReference type="InterPro" id="IPR005119">
    <property type="entry name" value="LysR_subst-bd"/>
</dbReference>
<dbReference type="PROSITE" id="PS50931">
    <property type="entry name" value="HTH_LYSR"/>
    <property type="match status" value="1"/>
</dbReference>
<evidence type="ECO:0000313" key="7">
    <source>
        <dbReference type="Proteomes" id="UP001518140"/>
    </source>
</evidence>
<keyword evidence="7" id="KW-1185">Reference proteome</keyword>
<proteinExistence type="inferred from homology"/>
<sequence length="311" mass="33345">MDLNAVRTFVAAVDAGQFQKAAADLALTQQAVSKRVATLEADLGVRLFTRTARGAELTIDGQAFLPHARALLQAAERAAASVRPGGRALRVDVVGRRTATGGLVRDFHRAYPDIELDVVTLFDADRAIDAVHSGTIDATFRAVVMPGRRLPDGIEAIPILDEPLQLVTSPAHELAGAQTVTPAQLAGCRIWMPGNSPGTEWSAYYDELAATFGFTVEVTGPNFGVEGLLDTIAASSTLATFLSERTPLVWPSGYDLRRIPLQDPTPVYPHSLLWHADNSHPALAVLRDHLVSARPGHPGTEVWKPAWAQAS</sequence>
<dbReference type="InterPro" id="IPR036388">
    <property type="entry name" value="WH-like_DNA-bd_sf"/>
</dbReference>
<dbReference type="SUPFAM" id="SSF46785">
    <property type="entry name" value="Winged helix' DNA-binding domain"/>
    <property type="match status" value="1"/>
</dbReference>
<dbReference type="Gene3D" id="1.10.10.10">
    <property type="entry name" value="Winged helix-like DNA-binding domain superfamily/Winged helix DNA-binding domain"/>
    <property type="match status" value="1"/>
</dbReference>
<dbReference type="PRINTS" id="PR00039">
    <property type="entry name" value="HTHLYSR"/>
</dbReference>
<dbReference type="CDD" id="cd05466">
    <property type="entry name" value="PBP2_LTTR_substrate"/>
    <property type="match status" value="1"/>
</dbReference>
<gene>
    <name evidence="6" type="ORF">G6048_21255</name>
</gene>
<dbReference type="RefSeq" id="WP_165341157.1">
    <property type="nucleotide sequence ID" value="NZ_JAAKZX010000065.1"/>
</dbReference>
<name>A0ABX0DZQ7_9ACTN</name>
<feature type="domain" description="HTH lysR-type" evidence="5">
    <location>
        <begin position="1"/>
        <end position="58"/>
    </location>
</feature>
<keyword evidence="2" id="KW-0805">Transcription regulation</keyword>
<organism evidence="6 7">
    <name type="scientific">Streptomyces ureilyticus</name>
    <dbReference type="NCBI Taxonomy" id="1775131"/>
    <lineage>
        <taxon>Bacteria</taxon>
        <taxon>Bacillati</taxon>
        <taxon>Actinomycetota</taxon>
        <taxon>Actinomycetes</taxon>
        <taxon>Kitasatosporales</taxon>
        <taxon>Streptomycetaceae</taxon>
        <taxon>Streptomyces</taxon>
    </lineage>
</organism>
<comment type="similarity">
    <text evidence="1">Belongs to the LysR transcriptional regulatory family.</text>
</comment>
<dbReference type="InterPro" id="IPR036390">
    <property type="entry name" value="WH_DNA-bd_sf"/>
</dbReference>